<protein>
    <recommendedName>
        <fullName evidence="1">Thiol:disulfide interchange protein DsbD N-terminal domain-containing protein</fullName>
    </recommendedName>
</protein>
<evidence type="ECO:0000259" key="1">
    <source>
        <dbReference type="Pfam" id="PF11412"/>
    </source>
</evidence>
<gene>
    <name evidence="2" type="ORF">EO244_12690</name>
</gene>
<dbReference type="Proteomes" id="UP000289703">
    <property type="component" value="Unassembled WGS sequence"/>
</dbReference>
<name>A0A4Q1JJA1_9BACT</name>
<dbReference type="AlphaFoldDB" id="A0A4Q1JJA1"/>
<comment type="caution">
    <text evidence="2">The sequence shown here is derived from an EMBL/GenBank/DDBJ whole genome shotgun (WGS) entry which is preliminary data.</text>
</comment>
<dbReference type="OrthoDB" id="767251at2"/>
<keyword evidence="3" id="KW-1185">Reference proteome</keyword>
<organism evidence="2 3">
    <name type="scientific">Ancylomarina salipaludis</name>
    <dbReference type="NCBI Taxonomy" id="2501299"/>
    <lineage>
        <taxon>Bacteria</taxon>
        <taxon>Pseudomonadati</taxon>
        <taxon>Bacteroidota</taxon>
        <taxon>Bacteroidia</taxon>
        <taxon>Marinilabiliales</taxon>
        <taxon>Marinifilaceae</taxon>
        <taxon>Ancylomarina</taxon>
    </lineage>
</organism>
<accession>A0A4Q1JJA1</accession>
<evidence type="ECO:0000313" key="3">
    <source>
        <dbReference type="Proteomes" id="UP000289703"/>
    </source>
</evidence>
<sequence>MLIVKPFYRGKAQIKTNDMNRKITVLVSLMLMLSSLSFGQILNPTKWKVELSKKEIKVGDVIDVVFKAKIDKSWHLYSNDFDPDLGPILISFDFEADASYERIGNVKPMNAKKHYDKIWEGEVSYFENTAELRQQIKVLSLPLKIVGTFDFQSCSDESGQCVMGDDEFDLTYPKN</sequence>
<dbReference type="Pfam" id="PF11412">
    <property type="entry name" value="DsbD_N"/>
    <property type="match status" value="1"/>
</dbReference>
<dbReference type="EMBL" id="SAXA01000012">
    <property type="protein sequence ID" value="RXQ90955.1"/>
    <property type="molecule type" value="Genomic_DNA"/>
</dbReference>
<feature type="domain" description="Thiol:disulfide interchange protein DsbD N-terminal" evidence="1">
    <location>
        <begin position="59"/>
        <end position="170"/>
    </location>
</feature>
<proteinExistence type="predicted"/>
<reference evidence="2 3" key="1">
    <citation type="submission" date="2019-01" db="EMBL/GenBank/DDBJ databases">
        <title>Ancylomarina salipaludis sp. nov., isolated from a salt marsh.</title>
        <authorList>
            <person name="Yoon J.-H."/>
        </authorList>
    </citation>
    <scope>NUCLEOTIDE SEQUENCE [LARGE SCALE GENOMIC DNA]</scope>
    <source>
        <strain evidence="2 3">SHSM-M15</strain>
    </source>
</reference>
<evidence type="ECO:0000313" key="2">
    <source>
        <dbReference type="EMBL" id="RXQ90955.1"/>
    </source>
</evidence>
<dbReference type="InterPro" id="IPR028250">
    <property type="entry name" value="DsbDN"/>
</dbReference>